<feature type="region of interest" description="Disordered" evidence="5">
    <location>
        <begin position="39"/>
        <end position="64"/>
    </location>
</feature>
<reference evidence="6" key="1">
    <citation type="submission" date="2020-05" db="EMBL/GenBank/DDBJ databases">
        <title>Phylogenomic resolution of chytrid fungi.</title>
        <authorList>
            <person name="Stajich J.E."/>
            <person name="Amses K."/>
            <person name="Simmons R."/>
            <person name="Seto K."/>
            <person name="Myers J."/>
            <person name="Bonds A."/>
            <person name="Quandt C.A."/>
            <person name="Barry K."/>
            <person name="Liu P."/>
            <person name="Grigoriev I."/>
            <person name="Longcore J.E."/>
            <person name="James T.Y."/>
        </authorList>
    </citation>
    <scope>NUCLEOTIDE SEQUENCE</scope>
    <source>
        <strain evidence="6">JEL0513</strain>
    </source>
</reference>
<evidence type="ECO:0000256" key="3">
    <source>
        <dbReference type="ARBA" id="ARBA00023186"/>
    </source>
</evidence>
<dbReference type="GO" id="GO:0005759">
    <property type="term" value="C:mitochondrial matrix"/>
    <property type="evidence" value="ECO:0007669"/>
    <property type="project" value="UniProtKB-SubCell"/>
</dbReference>
<comment type="subunit">
    <text evidence="4">Interacts with the flavoprotein subunit within the SDH catalytic dimer.</text>
</comment>
<protein>
    <recommendedName>
        <fullName evidence="4">Succinate dehydrogenase assembly factor 2, mitochondrial</fullName>
        <shortName evidence="4">SDH assembly factor 2</shortName>
        <shortName evidence="4">SDHAF2</shortName>
    </recommendedName>
</protein>
<dbReference type="PANTHER" id="PTHR12469">
    <property type="entry name" value="PROTEIN EMI5 HOMOLOG, MITOCHONDRIAL"/>
    <property type="match status" value="1"/>
</dbReference>
<sequence>MIGRIARRQVTTATQYCTRKIQKSAHTISVSATRTLATKSTSEHSTFNEEWARKPPSAEEKEQGGRIEFTVKIPKPIRPFNEPLEAKRARLLWSVRKRGILECDLLLSTFITKDRLAGFSAKDLQELDDLLEENDWDVYYWTTGAKEPPAEVKAYGFWNALFEHSKNKRKDILRMPDL</sequence>
<evidence type="ECO:0000256" key="4">
    <source>
        <dbReference type="HAMAP-Rule" id="MF_03057"/>
    </source>
</evidence>
<dbReference type="SUPFAM" id="SSF109910">
    <property type="entry name" value="YgfY-like"/>
    <property type="match status" value="1"/>
</dbReference>
<proteinExistence type="inferred from homology"/>
<comment type="subcellular location">
    <subcellularLocation>
        <location evidence="1 4">Mitochondrion matrix</location>
    </subcellularLocation>
</comment>
<evidence type="ECO:0000256" key="5">
    <source>
        <dbReference type="SAM" id="MobiDB-lite"/>
    </source>
</evidence>
<dbReference type="GO" id="GO:0006099">
    <property type="term" value="P:tricarboxylic acid cycle"/>
    <property type="evidence" value="ECO:0007669"/>
    <property type="project" value="TreeGrafter"/>
</dbReference>
<dbReference type="HAMAP" id="MF_03057">
    <property type="entry name" value="SDHAF2"/>
    <property type="match status" value="1"/>
</dbReference>
<dbReference type="Proteomes" id="UP001211907">
    <property type="component" value="Unassembled WGS sequence"/>
</dbReference>
<evidence type="ECO:0000313" key="6">
    <source>
        <dbReference type="EMBL" id="KAJ3133528.1"/>
    </source>
</evidence>
<accession>A0AAD5T833</accession>
<dbReference type="FunFam" id="1.10.150.250:FF:000002">
    <property type="entry name" value="Succinate dehydrogenase assembly factor 2, mitochondrial"/>
    <property type="match status" value="1"/>
</dbReference>
<evidence type="ECO:0000256" key="2">
    <source>
        <dbReference type="ARBA" id="ARBA00023128"/>
    </source>
</evidence>
<name>A0AAD5T833_9FUNG</name>
<feature type="compositionally biased region" description="Basic and acidic residues" evidence="5">
    <location>
        <begin position="46"/>
        <end position="64"/>
    </location>
</feature>
<organism evidence="6 7">
    <name type="scientific">Physocladia obscura</name>
    <dbReference type="NCBI Taxonomy" id="109957"/>
    <lineage>
        <taxon>Eukaryota</taxon>
        <taxon>Fungi</taxon>
        <taxon>Fungi incertae sedis</taxon>
        <taxon>Chytridiomycota</taxon>
        <taxon>Chytridiomycota incertae sedis</taxon>
        <taxon>Chytridiomycetes</taxon>
        <taxon>Chytridiales</taxon>
        <taxon>Chytriomycetaceae</taxon>
        <taxon>Physocladia</taxon>
    </lineage>
</organism>
<keyword evidence="3 4" id="KW-0143">Chaperone</keyword>
<dbReference type="InterPro" id="IPR036714">
    <property type="entry name" value="SDH_sf"/>
</dbReference>
<dbReference type="PANTHER" id="PTHR12469:SF2">
    <property type="entry name" value="SUCCINATE DEHYDROGENASE ASSEMBLY FACTOR 2, MITOCHONDRIAL"/>
    <property type="match status" value="1"/>
</dbReference>
<dbReference type="Pfam" id="PF03937">
    <property type="entry name" value="Sdh5"/>
    <property type="match status" value="1"/>
</dbReference>
<dbReference type="EMBL" id="JADGJH010000216">
    <property type="protein sequence ID" value="KAJ3133528.1"/>
    <property type="molecule type" value="Genomic_DNA"/>
</dbReference>
<dbReference type="AlphaFoldDB" id="A0AAD5T833"/>
<dbReference type="GO" id="GO:0034553">
    <property type="term" value="P:mitochondrial respiratory chain complex II assembly"/>
    <property type="evidence" value="ECO:0007669"/>
    <property type="project" value="TreeGrafter"/>
</dbReference>
<comment type="caution">
    <text evidence="6">The sequence shown here is derived from an EMBL/GenBank/DDBJ whole genome shotgun (WGS) entry which is preliminary data.</text>
</comment>
<evidence type="ECO:0000256" key="1">
    <source>
        <dbReference type="ARBA" id="ARBA00004305"/>
    </source>
</evidence>
<keyword evidence="7" id="KW-1185">Reference proteome</keyword>
<dbReference type="Gene3D" id="1.10.150.250">
    <property type="entry name" value="Flavinator of succinate dehydrogenase"/>
    <property type="match status" value="1"/>
</dbReference>
<dbReference type="InterPro" id="IPR005631">
    <property type="entry name" value="SDH"/>
</dbReference>
<dbReference type="InterPro" id="IPR028882">
    <property type="entry name" value="SDHAF2"/>
</dbReference>
<dbReference type="GO" id="GO:0006121">
    <property type="term" value="P:mitochondrial electron transport, succinate to ubiquinone"/>
    <property type="evidence" value="ECO:0007669"/>
    <property type="project" value="UniProtKB-UniRule"/>
</dbReference>
<evidence type="ECO:0000313" key="7">
    <source>
        <dbReference type="Proteomes" id="UP001211907"/>
    </source>
</evidence>
<comment type="similarity">
    <text evidence="4">Belongs to the SDHAF2 family.</text>
</comment>
<keyword evidence="2 4" id="KW-0496">Mitochondrion</keyword>
<comment type="function">
    <text evidence="4">Plays an essential role in the assembly of succinate dehydrogenase (SDH), an enzyme complex (also referred to as respiratory complex II) that is a component of both the tricarboxylic acid (TCA) cycle and the mitochondrial electron transport chain, and which couples the oxidation of succinate to fumarate with the reduction of ubiquinone (coenzyme Q) to ubiquinol. Required for flavinylation (covalent attachment of FAD) of the flavoprotein subunit of the SDH catalytic dimer.</text>
</comment>
<gene>
    <name evidence="6" type="ORF">HK100_004358</name>
</gene>